<dbReference type="PROSITE" id="PS51322">
    <property type="entry name" value="UEV"/>
    <property type="match status" value="1"/>
</dbReference>
<dbReference type="PANTHER" id="PTHR23306:SF3">
    <property type="entry name" value="TUMOR SUPPRESSOR PROTEIN 101"/>
    <property type="match status" value="1"/>
</dbReference>
<dbReference type="Gene3D" id="6.10.250.370">
    <property type="match status" value="1"/>
</dbReference>
<dbReference type="Gene3D" id="3.10.110.10">
    <property type="entry name" value="Ubiquitin Conjugating Enzyme"/>
    <property type="match status" value="1"/>
</dbReference>
<name>A0A1I7XWL7_9BILA</name>
<accession>A0A1I7XWL7</accession>
<keyword evidence="3 7" id="KW-0813">Transport</keyword>
<evidence type="ECO:0000256" key="5">
    <source>
        <dbReference type="ARBA" id="ARBA00022927"/>
    </source>
</evidence>
<feature type="domain" description="UEV" evidence="10">
    <location>
        <begin position="3"/>
        <end position="146"/>
    </location>
</feature>
<dbReference type="WBParaSite" id="L893_g1006.t1">
    <property type="protein sequence ID" value="L893_g1006.t1"/>
    <property type="gene ID" value="L893_g1006"/>
</dbReference>
<keyword evidence="11" id="KW-1185">Reference proteome</keyword>
<protein>
    <submittedName>
        <fullName evidence="12">UEV domain-containing protein</fullName>
    </submittedName>
</protein>
<organism evidence="11 12">
    <name type="scientific">Steinernema glaseri</name>
    <dbReference type="NCBI Taxonomy" id="37863"/>
    <lineage>
        <taxon>Eukaryota</taxon>
        <taxon>Metazoa</taxon>
        <taxon>Ecdysozoa</taxon>
        <taxon>Nematoda</taxon>
        <taxon>Chromadorea</taxon>
        <taxon>Rhabditida</taxon>
        <taxon>Tylenchina</taxon>
        <taxon>Panagrolaimomorpha</taxon>
        <taxon>Strongyloidoidea</taxon>
        <taxon>Steinernematidae</taxon>
        <taxon>Steinernema</taxon>
    </lineage>
</organism>
<dbReference type="GO" id="GO:0015031">
    <property type="term" value="P:protein transport"/>
    <property type="evidence" value="ECO:0007669"/>
    <property type="project" value="UniProtKB-UniRule"/>
</dbReference>
<proteinExistence type="inferred from homology"/>
<reference evidence="12" key="1">
    <citation type="submission" date="2016-11" db="UniProtKB">
        <authorList>
            <consortium name="WormBaseParasite"/>
        </authorList>
    </citation>
    <scope>IDENTIFICATION</scope>
</reference>
<dbReference type="Gene3D" id="6.10.140.820">
    <property type="match status" value="1"/>
</dbReference>
<keyword evidence="6 8" id="KW-0175">Coiled coil</keyword>
<evidence type="ECO:0000259" key="9">
    <source>
        <dbReference type="PROSITE" id="PS51312"/>
    </source>
</evidence>
<evidence type="ECO:0000256" key="8">
    <source>
        <dbReference type="SAM" id="Coils"/>
    </source>
</evidence>
<dbReference type="PROSITE" id="PS51312">
    <property type="entry name" value="SB"/>
    <property type="match status" value="1"/>
</dbReference>
<evidence type="ECO:0000256" key="2">
    <source>
        <dbReference type="ARBA" id="ARBA00009594"/>
    </source>
</evidence>
<comment type="similarity">
    <text evidence="2">Belongs to the ubiquitin-conjugating enzyme family. UEV subfamily.</text>
</comment>
<dbReference type="SUPFAM" id="SSF54495">
    <property type="entry name" value="UBC-like"/>
    <property type="match status" value="1"/>
</dbReference>
<dbReference type="Proteomes" id="UP000095287">
    <property type="component" value="Unplaced"/>
</dbReference>
<evidence type="ECO:0000256" key="4">
    <source>
        <dbReference type="ARBA" id="ARBA00022753"/>
    </source>
</evidence>
<keyword evidence="4" id="KW-0967">Endosome</keyword>
<dbReference type="PANTHER" id="PTHR23306">
    <property type="entry name" value="TUMOR SUSCEPTIBILITY GENE 101 PROTEIN-RELATED"/>
    <property type="match status" value="1"/>
</dbReference>
<dbReference type="SUPFAM" id="SSF140111">
    <property type="entry name" value="Endosomal sorting complex assembly domain"/>
    <property type="match status" value="1"/>
</dbReference>
<dbReference type="Pfam" id="PF05743">
    <property type="entry name" value="UEV"/>
    <property type="match status" value="1"/>
</dbReference>
<feature type="domain" description="SB" evidence="9">
    <location>
        <begin position="275"/>
        <end position="340"/>
    </location>
</feature>
<dbReference type="Pfam" id="PF09454">
    <property type="entry name" value="Vps23_core"/>
    <property type="match status" value="1"/>
</dbReference>
<dbReference type="GO" id="GO:0000813">
    <property type="term" value="C:ESCRT I complex"/>
    <property type="evidence" value="ECO:0007669"/>
    <property type="project" value="TreeGrafter"/>
</dbReference>
<dbReference type="GO" id="GO:0008333">
    <property type="term" value="P:endosome to lysosome transport"/>
    <property type="evidence" value="ECO:0007669"/>
    <property type="project" value="TreeGrafter"/>
</dbReference>
<dbReference type="GO" id="GO:0043130">
    <property type="term" value="F:ubiquitin binding"/>
    <property type="evidence" value="ECO:0007669"/>
    <property type="project" value="TreeGrafter"/>
</dbReference>
<dbReference type="InterPro" id="IPR008883">
    <property type="entry name" value="UEV_N"/>
</dbReference>
<evidence type="ECO:0000256" key="6">
    <source>
        <dbReference type="ARBA" id="ARBA00023054"/>
    </source>
</evidence>
<evidence type="ECO:0000256" key="1">
    <source>
        <dbReference type="ARBA" id="ARBA00004177"/>
    </source>
</evidence>
<dbReference type="InterPro" id="IPR037202">
    <property type="entry name" value="ESCRT_assembly_dom"/>
</dbReference>
<dbReference type="CDD" id="cd11685">
    <property type="entry name" value="UEV_TSG101-like"/>
    <property type="match status" value="1"/>
</dbReference>
<evidence type="ECO:0000313" key="11">
    <source>
        <dbReference type="Proteomes" id="UP000095287"/>
    </source>
</evidence>
<feature type="coiled-coil region" evidence="8">
    <location>
        <begin position="229"/>
        <end position="256"/>
    </location>
</feature>
<sequence length="340" mass="37870">MTADMSLEALLKKAKAKHPETVRTDVSATRSVFQELAPSVQTFTFPGKKSSSTFVLSGTIPVSYKGARYHIPVAVYIPSKYPQVAPVCLVKPTSEMRIKVSPIVDDSGRINIPYLSSWRSPGYHLCGLVKAMTQAFGEMCPVYSIATTPGPSVISRFPTYVNVPPPKPMESNTSTIKPEHLKASLVSAIEYEVRRRLMERLGVHFAEIESMKETMVLLQEGGMKVRSAIEELEVKATQMEDNAEIYREKRDELTKKLHESSSSSNSIDSVIEAATPVHRQIVDCISADLAIDDAIYALGRAVKEGRVDVQTYLRLVRQLSRKQFVHRALLRKCRIVATLM</sequence>
<dbReference type="InterPro" id="IPR016135">
    <property type="entry name" value="UBQ-conjugating_enzyme/RWD"/>
</dbReference>
<evidence type="ECO:0000256" key="3">
    <source>
        <dbReference type="ARBA" id="ARBA00022448"/>
    </source>
</evidence>
<evidence type="ECO:0000256" key="7">
    <source>
        <dbReference type="PROSITE-ProRule" id="PRU00644"/>
    </source>
</evidence>
<dbReference type="InterPro" id="IPR052070">
    <property type="entry name" value="ESCRT-I_UEV_domain"/>
</dbReference>
<dbReference type="InterPro" id="IPR017916">
    <property type="entry name" value="SB_dom"/>
</dbReference>
<keyword evidence="5 7" id="KW-0653">Protein transport</keyword>
<evidence type="ECO:0000259" key="10">
    <source>
        <dbReference type="PROSITE" id="PS51322"/>
    </source>
</evidence>
<comment type="subcellular location">
    <subcellularLocation>
        <location evidence="1">Endosome</location>
    </subcellularLocation>
</comment>
<dbReference type="AlphaFoldDB" id="A0A1I7XWL7"/>
<evidence type="ECO:0000313" key="12">
    <source>
        <dbReference type="WBParaSite" id="L893_g1006.t1"/>
    </source>
</evidence>